<evidence type="ECO:0000313" key="1">
    <source>
        <dbReference type="EMBL" id="RZC66590.1"/>
    </source>
</evidence>
<dbReference type="EMBL" id="CM010720">
    <property type="protein sequence ID" value="RZC66590.1"/>
    <property type="molecule type" value="Genomic_DNA"/>
</dbReference>
<reference evidence="1 2" key="1">
    <citation type="journal article" date="2018" name="Science">
        <title>The opium poppy genome and morphinan production.</title>
        <authorList>
            <person name="Guo L."/>
            <person name="Winzer T."/>
            <person name="Yang X."/>
            <person name="Li Y."/>
            <person name="Ning Z."/>
            <person name="He Z."/>
            <person name="Teodor R."/>
            <person name="Lu Y."/>
            <person name="Bowser T.A."/>
            <person name="Graham I.A."/>
            <person name="Ye K."/>
        </authorList>
    </citation>
    <scope>NUCLEOTIDE SEQUENCE [LARGE SCALE GENOMIC DNA]</scope>
    <source>
        <strain evidence="2">cv. HN1</strain>
        <tissue evidence="1">Leaves</tissue>
    </source>
</reference>
<evidence type="ECO:0000313" key="2">
    <source>
        <dbReference type="Proteomes" id="UP000316621"/>
    </source>
</evidence>
<dbReference type="AlphaFoldDB" id="A0A4Y7K2M8"/>
<organism evidence="1 2">
    <name type="scientific">Papaver somniferum</name>
    <name type="common">Opium poppy</name>
    <dbReference type="NCBI Taxonomy" id="3469"/>
    <lineage>
        <taxon>Eukaryota</taxon>
        <taxon>Viridiplantae</taxon>
        <taxon>Streptophyta</taxon>
        <taxon>Embryophyta</taxon>
        <taxon>Tracheophyta</taxon>
        <taxon>Spermatophyta</taxon>
        <taxon>Magnoliopsida</taxon>
        <taxon>Ranunculales</taxon>
        <taxon>Papaveraceae</taxon>
        <taxon>Papaveroideae</taxon>
        <taxon>Papaver</taxon>
    </lineage>
</organism>
<sequence>MGAADGPNGSWQWSSGVGKILFWKVFKWTEAEKTEAGGVGVYLQILEWKNEWGLVVATGARSSGNGKLVDMAELLFTEVFNALQHIAIKIIGTISVKVTESRCHIGDLKELLQMEKVEFKHKIHEKTRSWIRFEVTELLKKEKASILRGH</sequence>
<name>A0A4Y7K2M8_PAPSO</name>
<dbReference type="Proteomes" id="UP000316621">
    <property type="component" value="Chromosome 6"/>
</dbReference>
<accession>A0A4Y7K2M8</accession>
<protein>
    <submittedName>
        <fullName evidence="1">Uncharacterized protein</fullName>
    </submittedName>
</protein>
<keyword evidence="2" id="KW-1185">Reference proteome</keyword>
<gene>
    <name evidence="1" type="ORF">C5167_010286</name>
</gene>
<dbReference type="Gramene" id="RZC66590">
    <property type="protein sequence ID" value="RZC66590"/>
    <property type="gene ID" value="C5167_010286"/>
</dbReference>
<proteinExistence type="predicted"/>